<dbReference type="Gene3D" id="3.30.360.10">
    <property type="entry name" value="Dihydrodipicolinate Reductase, domain 2"/>
    <property type="match status" value="1"/>
</dbReference>
<evidence type="ECO:0000259" key="4">
    <source>
        <dbReference type="Pfam" id="PF22725"/>
    </source>
</evidence>
<proteinExistence type="inferred from homology"/>
<evidence type="ECO:0000259" key="3">
    <source>
        <dbReference type="Pfam" id="PF01408"/>
    </source>
</evidence>
<protein>
    <submittedName>
        <fullName evidence="5">Myo-inositol 2-dehydrogenase</fullName>
    </submittedName>
</protein>
<evidence type="ECO:0000256" key="2">
    <source>
        <dbReference type="ARBA" id="ARBA00023002"/>
    </source>
</evidence>
<evidence type="ECO:0000256" key="1">
    <source>
        <dbReference type="ARBA" id="ARBA00010928"/>
    </source>
</evidence>
<dbReference type="InterPro" id="IPR000683">
    <property type="entry name" value="Gfo/Idh/MocA-like_OxRdtase_N"/>
</dbReference>
<evidence type="ECO:0000313" key="6">
    <source>
        <dbReference type="Proteomes" id="UP000248021"/>
    </source>
</evidence>
<dbReference type="NCBIfam" id="TIGR04380">
    <property type="entry name" value="myo_inos_iolG"/>
    <property type="match status" value="1"/>
</dbReference>
<dbReference type="InterPro" id="IPR036291">
    <property type="entry name" value="NAD(P)-bd_dom_sf"/>
</dbReference>
<dbReference type="InterPro" id="IPR030827">
    <property type="entry name" value="Myo_inos_IolG"/>
</dbReference>
<dbReference type="Pfam" id="PF01408">
    <property type="entry name" value="GFO_IDH_MocA"/>
    <property type="match status" value="1"/>
</dbReference>
<dbReference type="AlphaFoldDB" id="A0A2V3TQP8"/>
<dbReference type="PANTHER" id="PTHR42840">
    <property type="entry name" value="NAD(P)-BINDING ROSSMANN-FOLD SUPERFAMILY PROTEIN-RELATED"/>
    <property type="match status" value="1"/>
</dbReference>
<accession>A0A2V3TQP8</accession>
<comment type="caution">
    <text evidence="5">The sequence shown here is derived from an EMBL/GenBank/DDBJ whole genome shotgun (WGS) entry which is preliminary data.</text>
</comment>
<gene>
    <name evidence="5" type="ORF">C7450_12320</name>
</gene>
<reference evidence="5 6" key="1">
    <citation type="submission" date="2018-05" db="EMBL/GenBank/DDBJ databases">
        <title>Genomic Encyclopedia of Type Strains, Phase IV (KMG-IV): sequencing the most valuable type-strain genomes for metagenomic binning, comparative biology and taxonomic classification.</title>
        <authorList>
            <person name="Goeker M."/>
        </authorList>
    </citation>
    <scope>NUCLEOTIDE SEQUENCE [LARGE SCALE GENOMIC DNA]</scope>
    <source>
        <strain evidence="5 6">DSM 6462</strain>
    </source>
</reference>
<dbReference type="Pfam" id="PF22725">
    <property type="entry name" value="GFO_IDH_MocA_C3"/>
    <property type="match status" value="1"/>
</dbReference>
<dbReference type="SUPFAM" id="SSF55347">
    <property type="entry name" value="Glyceraldehyde-3-phosphate dehydrogenase-like, C-terminal domain"/>
    <property type="match status" value="1"/>
</dbReference>
<keyword evidence="6" id="KW-1185">Reference proteome</keyword>
<dbReference type="SUPFAM" id="SSF51735">
    <property type="entry name" value="NAD(P)-binding Rossmann-fold domains"/>
    <property type="match status" value="1"/>
</dbReference>
<dbReference type="InterPro" id="IPR055170">
    <property type="entry name" value="GFO_IDH_MocA-like_dom"/>
</dbReference>
<sequence>MRFGLLGAGRIGRIHGLNVAARGDARLVAVADASADAAASLAELAGAKVASAEAILSDAAIDAVLICTPTDTHADLIEKAVEAGKAVFCEKPVDLDAARIRRCLDVVAKSGKPLMIGFNRRFDPNFAALEKRLRQGEAGDIEIVTVISRDPGPPPVDYVRRSGGLFRDMMIHDFDMARFLLAEEPVEVFALGSALVDKAIGEAGDVDTAAVVMKTASGRIAQISNSRRATYGYDQRIEVHGAKGMLRAGNIHETTVEIATGDGFRSDPVQNFFLERYAAAYRAELDAFVAVCAGKAAPSPSGLDGLRAQLLADAATQSARSGKPVAIEVA</sequence>
<comment type="similarity">
    <text evidence="1">Belongs to the Gfo/Idh/MocA family.</text>
</comment>
<dbReference type="GO" id="GO:0000166">
    <property type="term" value="F:nucleotide binding"/>
    <property type="evidence" value="ECO:0007669"/>
    <property type="project" value="InterPro"/>
</dbReference>
<keyword evidence="2" id="KW-0560">Oxidoreductase</keyword>
<evidence type="ECO:0000313" key="5">
    <source>
        <dbReference type="EMBL" id="PXW50748.1"/>
    </source>
</evidence>
<feature type="domain" description="GFO/IDH/MocA-like oxidoreductase" evidence="4">
    <location>
        <begin position="126"/>
        <end position="247"/>
    </location>
</feature>
<dbReference type="Proteomes" id="UP000248021">
    <property type="component" value="Unassembled WGS sequence"/>
</dbReference>
<feature type="domain" description="Gfo/Idh/MocA-like oxidoreductase N-terminal" evidence="3">
    <location>
        <begin position="1"/>
        <end position="118"/>
    </location>
</feature>
<dbReference type="Gene3D" id="3.40.50.720">
    <property type="entry name" value="NAD(P)-binding Rossmann-like Domain"/>
    <property type="match status" value="1"/>
</dbReference>
<dbReference type="GO" id="GO:0016491">
    <property type="term" value="F:oxidoreductase activity"/>
    <property type="evidence" value="ECO:0007669"/>
    <property type="project" value="UniProtKB-KW"/>
</dbReference>
<organism evidence="5 6">
    <name type="scientific">Chelatococcus asaccharovorans</name>
    <dbReference type="NCBI Taxonomy" id="28210"/>
    <lineage>
        <taxon>Bacteria</taxon>
        <taxon>Pseudomonadati</taxon>
        <taxon>Pseudomonadota</taxon>
        <taxon>Alphaproteobacteria</taxon>
        <taxon>Hyphomicrobiales</taxon>
        <taxon>Chelatococcaceae</taxon>
        <taxon>Chelatococcus</taxon>
    </lineage>
</organism>
<name>A0A2V3TQP8_9HYPH</name>
<dbReference type="EMBL" id="QJJK01000023">
    <property type="protein sequence ID" value="PXW50748.1"/>
    <property type="molecule type" value="Genomic_DNA"/>
</dbReference>
<dbReference type="PANTHER" id="PTHR42840:SF3">
    <property type="entry name" value="BINDING ROSSMANN FOLD OXIDOREDUCTASE, PUTATIVE (AFU_ORTHOLOGUE AFUA_2G10240)-RELATED"/>
    <property type="match status" value="1"/>
</dbReference>